<keyword evidence="10 19" id="KW-0812">Transmembrane</keyword>
<comment type="pathway">
    <text evidence="3 19">Cofactor biosynthesis; adenosylcobalamin biosynthesis; adenosylcobalamin from cob(II)yrinate a,c-diamide: step 7/7.</text>
</comment>
<evidence type="ECO:0000256" key="2">
    <source>
        <dbReference type="ARBA" id="ARBA00004651"/>
    </source>
</evidence>
<evidence type="ECO:0000256" key="16">
    <source>
        <dbReference type="ARBA" id="ARBA00032853"/>
    </source>
</evidence>
<keyword evidence="12 19" id="KW-1133">Transmembrane helix</keyword>
<comment type="caution">
    <text evidence="20">The sequence shown here is derived from an EMBL/GenBank/DDBJ whole genome shotgun (WGS) entry which is preliminary data.</text>
</comment>
<reference evidence="20 21" key="1">
    <citation type="journal article" date="2019" name="Nat. Microbiol.">
        <title>Wide diversity of methane and short-chain alkane metabolisms in uncultured archaea.</title>
        <authorList>
            <person name="Borrel G."/>
            <person name="Adam P.S."/>
            <person name="McKay L.J."/>
            <person name="Chen L.X."/>
            <person name="Sierra-Garcia I.N."/>
            <person name="Sieber C.M."/>
            <person name="Letourneur Q."/>
            <person name="Ghozlane A."/>
            <person name="Andersen G.L."/>
            <person name="Li W.J."/>
            <person name="Hallam S.J."/>
            <person name="Muyzer G."/>
            <person name="de Oliveira V.M."/>
            <person name="Inskeep W.P."/>
            <person name="Banfield J.F."/>
            <person name="Gribaldo S."/>
        </authorList>
    </citation>
    <scope>NUCLEOTIDE SEQUENCE [LARGE SCALE GENOMIC DNA]</scope>
    <source>
        <strain evidence="20">NM1a</strain>
    </source>
</reference>
<gene>
    <name evidence="19 20" type="primary">cobS</name>
    <name evidence="20" type="ORF">EF806_03170</name>
</gene>
<evidence type="ECO:0000256" key="11">
    <source>
        <dbReference type="ARBA" id="ARBA00022842"/>
    </source>
</evidence>
<evidence type="ECO:0000256" key="1">
    <source>
        <dbReference type="ARBA" id="ARBA00001946"/>
    </source>
</evidence>
<feature type="transmembrane region" description="Helical" evidence="19">
    <location>
        <begin position="207"/>
        <end position="224"/>
    </location>
</feature>
<evidence type="ECO:0000256" key="15">
    <source>
        <dbReference type="ARBA" id="ARBA00032605"/>
    </source>
</evidence>
<dbReference type="EC" id="2.7.8.26" evidence="5 19"/>
<comment type="cofactor">
    <cofactor evidence="1 19">
        <name>Mg(2+)</name>
        <dbReference type="ChEBI" id="CHEBI:18420"/>
    </cofactor>
</comment>
<evidence type="ECO:0000256" key="14">
    <source>
        <dbReference type="ARBA" id="ARBA00025228"/>
    </source>
</evidence>
<dbReference type="Proteomes" id="UP000317158">
    <property type="component" value="Unassembled WGS sequence"/>
</dbReference>
<evidence type="ECO:0000256" key="8">
    <source>
        <dbReference type="ARBA" id="ARBA00022573"/>
    </source>
</evidence>
<dbReference type="HAMAP" id="MF_00719">
    <property type="entry name" value="CobS"/>
    <property type="match status" value="1"/>
</dbReference>
<dbReference type="AlphaFoldDB" id="A0A520KT14"/>
<feature type="transmembrane region" description="Helical" evidence="19">
    <location>
        <begin position="77"/>
        <end position="99"/>
    </location>
</feature>
<keyword evidence="13 19" id="KW-0472">Membrane</keyword>
<comment type="subcellular location">
    <subcellularLocation>
        <location evidence="2 19">Cell membrane</location>
        <topology evidence="2 19">Multi-pass membrane protein</topology>
    </subcellularLocation>
</comment>
<evidence type="ECO:0000256" key="19">
    <source>
        <dbReference type="HAMAP-Rule" id="MF_00719"/>
    </source>
</evidence>
<dbReference type="PANTHER" id="PTHR34148">
    <property type="entry name" value="ADENOSYLCOBINAMIDE-GDP RIBAZOLETRANSFERASE"/>
    <property type="match status" value="1"/>
</dbReference>
<dbReference type="Pfam" id="PF02654">
    <property type="entry name" value="CobS"/>
    <property type="match status" value="1"/>
</dbReference>
<comment type="catalytic activity">
    <reaction evidence="18 19">
        <text>alpha-ribazole 5'-phosphate + adenosylcob(III)inamide-GDP = adenosylcob(III)alamin 5'-phosphate + GMP + H(+)</text>
        <dbReference type="Rhea" id="RHEA:23560"/>
        <dbReference type="ChEBI" id="CHEBI:15378"/>
        <dbReference type="ChEBI" id="CHEBI:57918"/>
        <dbReference type="ChEBI" id="CHEBI:58115"/>
        <dbReference type="ChEBI" id="CHEBI:60487"/>
        <dbReference type="ChEBI" id="CHEBI:60493"/>
        <dbReference type="EC" id="2.7.8.26"/>
    </reaction>
</comment>
<dbReference type="GO" id="GO:0051073">
    <property type="term" value="F:adenosylcobinamide-GDP ribazoletransferase activity"/>
    <property type="evidence" value="ECO:0007669"/>
    <property type="project" value="UniProtKB-UniRule"/>
</dbReference>
<keyword evidence="9 19" id="KW-0808">Transferase</keyword>
<evidence type="ECO:0000256" key="18">
    <source>
        <dbReference type="ARBA" id="ARBA00049504"/>
    </source>
</evidence>
<sequence length="256" mass="28392">MEFYIYRILYIKNVNDIFKAVIGGIALFTRFPVKTDKEGFHALAENIFVFPLIGVLIGFLVGMFSTFISQITLLEGIYPLAVIFFLYILTGLIHIDGLADLFDGLMAHGNIDAMKDTNIGIGALFSLIFYLLALYVSIENIIGLNLVVIFIFAEILAKISMVNLASLGRSIHEGMGSLFIDRISYRDIFLSYLFILPFLYLWGVKTLIYIAPVILADLVILLICNKNFGGINGDVLGAGNEIGRLLVLMVIGCIPF</sequence>
<comment type="similarity">
    <text evidence="4 19">Belongs to the CobS family.</text>
</comment>
<evidence type="ECO:0000256" key="3">
    <source>
        <dbReference type="ARBA" id="ARBA00004663"/>
    </source>
</evidence>
<evidence type="ECO:0000256" key="13">
    <source>
        <dbReference type="ARBA" id="ARBA00023136"/>
    </source>
</evidence>
<keyword evidence="8 19" id="KW-0169">Cobalamin biosynthesis</keyword>
<dbReference type="NCBIfam" id="TIGR00317">
    <property type="entry name" value="cobS"/>
    <property type="match status" value="1"/>
</dbReference>
<evidence type="ECO:0000256" key="6">
    <source>
        <dbReference type="ARBA" id="ARBA00015850"/>
    </source>
</evidence>
<evidence type="ECO:0000256" key="12">
    <source>
        <dbReference type="ARBA" id="ARBA00022989"/>
    </source>
</evidence>
<evidence type="ECO:0000256" key="17">
    <source>
        <dbReference type="ARBA" id="ARBA00048623"/>
    </source>
</evidence>
<name>A0A520KT14_METT2</name>
<accession>A0A520KT14</accession>
<dbReference type="GO" id="GO:0008818">
    <property type="term" value="F:cobalamin 5'-phosphate synthase activity"/>
    <property type="evidence" value="ECO:0007669"/>
    <property type="project" value="UniProtKB-UniRule"/>
</dbReference>
<protein>
    <recommendedName>
        <fullName evidence="6 19">Adenosylcobinamide-GDP ribazoletransferase</fullName>
        <ecNumber evidence="5 19">2.7.8.26</ecNumber>
    </recommendedName>
    <alternativeName>
        <fullName evidence="16 19">Cobalamin synthase</fullName>
    </alternativeName>
    <alternativeName>
        <fullName evidence="15 19">Cobalamin-5'-phosphate synthase</fullName>
    </alternativeName>
</protein>
<evidence type="ECO:0000256" key="7">
    <source>
        <dbReference type="ARBA" id="ARBA00022475"/>
    </source>
</evidence>
<evidence type="ECO:0000256" key="9">
    <source>
        <dbReference type="ARBA" id="ARBA00022679"/>
    </source>
</evidence>
<dbReference type="InterPro" id="IPR003805">
    <property type="entry name" value="CobS"/>
</dbReference>
<dbReference type="GO" id="GO:0009236">
    <property type="term" value="P:cobalamin biosynthetic process"/>
    <property type="evidence" value="ECO:0007669"/>
    <property type="project" value="UniProtKB-UniRule"/>
</dbReference>
<comment type="catalytic activity">
    <reaction evidence="17 19">
        <text>alpha-ribazole + adenosylcob(III)inamide-GDP = adenosylcob(III)alamin + GMP + H(+)</text>
        <dbReference type="Rhea" id="RHEA:16049"/>
        <dbReference type="ChEBI" id="CHEBI:10329"/>
        <dbReference type="ChEBI" id="CHEBI:15378"/>
        <dbReference type="ChEBI" id="CHEBI:18408"/>
        <dbReference type="ChEBI" id="CHEBI:58115"/>
        <dbReference type="ChEBI" id="CHEBI:60487"/>
        <dbReference type="EC" id="2.7.8.26"/>
    </reaction>
</comment>
<dbReference type="EMBL" id="RXIF01000004">
    <property type="protein sequence ID" value="RZN65056.1"/>
    <property type="molecule type" value="Genomic_DNA"/>
</dbReference>
<dbReference type="GO" id="GO:0005886">
    <property type="term" value="C:plasma membrane"/>
    <property type="evidence" value="ECO:0007669"/>
    <property type="project" value="UniProtKB-SubCell"/>
</dbReference>
<comment type="function">
    <text evidence="14 19">Joins adenosylcobinamide-GDP and alpha-ribazole to generate adenosylcobalamin (Ado-cobalamin). Also synthesizes adenosylcobalamin 5'-phosphate from adenosylcobinamide-GDP and alpha-ribazole 5'-phosphate.</text>
</comment>
<evidence type="ECO:0000313" key="20">
    <source>
        <dbReference type="EMBL" id="RZN65056.1"/>
    </source>
</evidence>
<feature type="transmembrane region" description="Helical" evidence="19">
    <location>
        <begin position="47"/>
        <end position="71"/>
    </location>
</feature>
<evidence type="ECO:0000313" key="21">
    <source>
        <dbReference type="Proteomes" id="UP000317158"/>
    </source>
</evidence>
<organism evidence="20 21">
    <name type="scientific">Methanoliparum thermophilum</name>
    <dbReference type="NCBI Taxonomy" id="2491083"/>
    <lineage>
        <taxon>Archaea</taxon>
        <taxon>Methanobacteriati</taxon>
        <taxon>Methanobacteriota</taxon>
        <taxon>Candidatus Methanoliparia</taxon>
        <taxon>Candidatus Methanoliparales</taxon>
        <taxon>Candidatus Methanoliparaceae</taxon>
        <taxon>Candidatus Methanoliparum</taxon>
    </lineage>
</organism>
<keyword evidence="7 19" id="KW-1003">Cell membrane</keyword>
<evidence type="ECO:0000256" key="5">
    <source>
        <dbReference type="ARBA" id="ARBA00013200"/>
    </source>
</evidence>
<evidence type="ECO:0000256" key="10">
    <source>
        <dbReference type="ARBA" id="ARBA00022692"/>
    </source>
</evidence>
<evidence type="ECO:0000256" key="4">
    <source>
        <dbReference type="ARBA" id="ARBA00010561"/>
    </source>
</evidence>
<dbReference type="UniPathway" id="UPA00148">
    <property type="reaction ID" value="UER00238"/>
</dbReference>
<feature type="transmembrane region" description="Helical" evidence="19">
    <location>
        <begin position="119"/>
        <end position="136"/>
    </location>
</feature>
<keyword evidence="11 19" id="KW-0460">Magnesium</keyword>
<proteinExistence type="inferred from homology"/>
<feature type="transmembrane region" description="Helical" evidence="19">
    <location>
        <begin position="142"/>
        <end position="162"/>
    </location>
</feature>
<dbReference type="PANTHER" id="PTHR34148:SF1">
    <property type="entry name" value="ADENOSYLCOBINAMIDE-GDP RIBAZOLETRANSFERASE"/>
    <property type="match status" value="1"/>
</dbReference>